<keyword evidence="2" id="KW-1185">Reference proteome</keyword>
<comment type="caution">
    <text evidence="1">The sequence shown here is derived from an EMBL/GenBank/DDBJ whole genome shotgun (WGS) entry which is preliminary data.</text>
</comment>
<gene>
    <name evidence="1" type="ORF">GDO86_014442</name>
</gene>
<protein>
    <submittedName>
        <fullName evidence="1">Uncharacterized protein</fullName>
    </submittedName>
</protein>
<evidence type="ECO:0000313" key="2">
    <source>
        <dbReference type="Proteomes" id="UP000812440"/>
    </source>
</evidence>
<name>A0A8T2JT11_9PIPI</name>
<accession>A0A8T2JT11</accession>
<dbReference type="EMBL" id="JAACNH010000003">
    <property type="protein sequence ID" value="KAG8446998.1"/>
    <property type="molecule type" value="Genomic_DNA"/>
</dbReference>
<dbReference type="AlphaFoldDB" id="A0A8T2JT11"/>
<proteinExistence type="predicted"/>
<evidence type="ECO:0000313" key="1">
    <source>
        <dbReference type="EMBL" id="KAG8446998.1"/>
    </source>
</evidence>
<organism evidence="1 2">
    <name type="scientific">Hymenochirus boettgeri</name>
    <name type="common">Congo dwarf clawed frog</name>
    <dbReference type="NCBI Taxonomy" id="247094"/>
    <lineage>
        <taxon>Eukaryota</taxon>
        <taxon>Metazoa</taxon>
        <taxon>Chordata</taxon>
        <taxon>Craniata</taxon>
        <taxon>Vertebrata</taxon>
        <taxon>Euteleostomi</taxon>
        <taxon>Amphibia</taxon>
        <taxon>Batrachia</taxon>
        <taxon>Anura</taxon>
        <taxon>Pipoidea</taxon>
        <taxon>Pipidae</taxon>
        <taxon>Pipinae</taxon>
        <taxon>Hymenochirus</taxon>
    </lineage>
</organism>
<sequence>MEIQNRIFLQAVPGAFCTYTLTMVTTEHSAVGCMDLTWVQFVSVNLNELHAPWLQVSFLPHKTIQSFECCSLGTVNICNWVTVFSLPVDA</sequence>
<dbReference type="Proteomes" id="UP000812440">
    <property type="component" value="Chromosome 8_10"/>
</dbReference>
<reference evidence="1" key="1">
    <citation type="thesis" date="2020" institute="ProQuest LLC" country="789 East Eisenhower Parkway, Ann Arbor, MI, USA">
        <title>Comparative Genomics and Chromosome Evolution.</title>
        <authorList>
            <person name="Mudd A.B."/>
        </authorList>
    </citation>
    <scope>NUCLEOTIDE SEQUENCE</scope>
    <source>
        <strain evidence="1">Female2</strain>
        <tissue evidence="1">Blood</tissue>
    </source>
</reference>